<evidence type="ECO:0000256" key="7">
    <source>
        <dbReference type="ARBA" id="ARBA00022989"/>
    </source>
</evidence>
<comment type="function">
    <text evidence="1 10">Involved in cell fusion during mating by stabilizing the plasma membrane fusion event.</text>
</comment>
<evidence type="ECO:0000256" key="4">
    <source>
        <dbReference type="ARBA" id="ARBA00022475"/>
    </source>
</evidence>
<dbReference type="OMA" id="NVFGWVN"/>
<dbReference type="RefSeq" id="XP_013943654.1">
    <property type="nucleotide sequence ID" value="XM_014088179.1"/>
</dbReference>
<dbReference type="GO" id="GO:0005886">
    <property type="term" value="C:plasma membrane"/>
    <property type="evidence" value="ECO:0007669"/>
    <property type="project" value="UniProtKB-SubCell"/>
</dbReference>
<evidence type="ECO:0000256" key="9">
    <source>
        <dbReference type="ARBA" id="ARBA00023180"/>
    </source>
</evidence>
<feature type="transmembrane region" description="Helical" evidence="10">
    <location>
        <begin position="329"/>
        <end position="349"/>
    </location>
</feature>
<comment type="subcellular location">
    <subcellularLocation>
        <location evidence="2 10">Cell membrane</location>
        <topology evidence="2 10">Multi-pass membrane protein</topology>
    </subcellularLocation>
</comment>
<evidence type="ECO:0000256" key="2">
    <source>
        <dbReference type="ARBA" id="ARBA00004651"/>
    </source>
</evidence>
<dbReference type="AlphaFoldDB" id="G9NX55"/>
<evidence type="ECO:0000256" key="3">
    <source>
        <dbReference type="ARBA" id="ARBA00010780"/>
    </source>
</evidence>
<gene>
    <name evidence="12" type="ORF">TRIATDRAFT_79567</name>
</gene>
<name>G9NX55_HYPAI</name>
<dbReference type="GeneID" id="25785452"/>
<dbReference type="OrthoDB" id="5356111at2759"/>
<keyword evidence="4 10" id="KW-1003">Cell membrane</keyword>
<reference evidence="12 13" key="1">
    <citation type="journal article" date="2011" name="Genome Biol.">
        <title>Comparative genome sequence analysis underscores mycoparasitism as the ancestral life style of Trichoderma.</title>
        <authorList>
            <person name="Kubicek C.P."/>
            <person name="Herrera-Estrella A."/>
            <person name="Seidl-Seiboth V."/>
            <person name="Martinez D.A."/>
            <person name="Druzhinina I.S."/>
            <person name="Thon M."/>
            <person name="Zeilinger S."/>
            <person name="Casas-Flores S."/>
            <person name="Horwitz B.A."/>
            <person name="Mukherjee P.K."/>
            <person name="Mukherjee M."/>
            <person name="Kredics L."/>
            <person name="Alcaraz L.D."/>
            <person name="Aerts A."/>
            <person name="Antal Z."/>
            <person name="Atanasova L."/>
            <person name="Cervantes-Badillo M.G."/>
            <person name="Challacombe J."/>
            <person name="Chertkov O."/>
            <person name="McCluskey K."/>
            <person name="Coulpier F."/>
            <person name="Deshpande N."/>
            <person name="von Doehren H."/>
            <person name="Ebbole D.J."/>
            <person name="Esquivel-Naranjo E.U."/>
            <person name="Fekete E."/>
            <person name="Flipphi M."/>
            <person name="Glaser F."/>
            <person name="Gomez-Rodriguez E.Y."/>
            <person name="Gruber S."/>
            <person name="Han C."/>
            <person name="Henrissat B."/>
            <person name="Hermosa R."/>
            <person name="Hernandez-Onate M."/>
            <person name="Karaffa L."/>
            <person name="Kosti I."/>
            <person name="Le Crom S."/>
            <person name="Lindquist E."/>
            <person name="Lucas S."/>
            <person name="Luebeck M."/>
            <person name="Luebeck P.S."/>
            <person name="Margeot A."/>
            <person name="Metz B."/>
            <person name="Misra M."/>
            <person name="Nevalainen H."/>
            <person name="Omann M."/>
            <person name="Packer N."/>
            <person name="Perrone G."/>
            <person name="Uresti-Rivera E.E."/>
            <person name="Salamov A."/>
            <person name="Schmoll M."/>
            <person name="Seiboth B."/>
            <person name="Shapiro H."/>
            <person name="Sukno S."/>
            <person name="Tamayo-Ramos J.A."/>
            <person name="Tisch D."/>
            <person name="Wiest A."/>
            <person name="Wilkinson H.H."/>
            <person name="Zhang M."/>
            <person name="Coutinho P.M."/>
            <person name="Kenerley C.M."/>
            <person name="Monte E."/>
            <person name="Baker S.E."/>
            <person name="Grigoriev I.V."/>
        </authorList>
    </citation>
    <scope>NUCLEOTIDE SEQUENCE [LARGE SCALE GENOMIC DNA]</scope>
    <source>
        <strain evidence="13">ATCC 20476 / IMI 206040</strain>
    </source>
</reference>
<keyword evidence="5 10" id="KW-0812">Transmembrane</keyword>
<dbReference type="KEGG" id="tatv:25785452"/>
<keyword evidence="13" id="KW-1185">Reference proteome</keyword>
<feature type="transmembrane region" description="Helical" evidence="10">
    <location>
        <begin position="62"/>
        <end position="80"/>
    </location>
</feature>
<evidence type="ECO:0000256" key="1">
    <source>
        <dbReference type="ARBA" id="ARBA00002512"/>
    </source>
</evidence>
<dbReference type="Proteomes" id="UP000005426">
    <property type="component" value="Unassembled WGS sequence"/>
</dbReference>
<keyword evidence="9" id="KW-0325">Glycoprotein</keyword>
<dbReference type="eggNOG" id="ENOG502QRP5">
    <property type="taxonomic scope" value="Eukaryota"/>
</dbReference>
<feature type="transmembrane region" description="Helical" evidence="10">
    <location>
        <begin position="611"/>
        <end position="634"/>
    </location>
</feature>
<evidence type="ECO:0000256" key="10">
    <source>
        <dbReference type="RuleBase" id="RU366035"/>
    </source>
</evidence>
<accession>G9NX55</accession>
<evidence type="ECO:0000256" key="5">
    <source>
        <dbReference type="ARBA" id="ARBA00022692"/>
    </source>
</evidence>
<feature type="region of interest" description="Disordered" evidence="11">
    <location>
        <begin position="1"/>
        <end position="34"/>
    </location>
</feature>
<feature type="transmembrane region" description="Helical" evidence="10">
    <location>
        <begin position="406"/>
        <end position="434"/>
    </location>
</feature>
<dbReference type="STRING" id="452589.G9NX55"/>
<protein>
    <recommendedName>
        <fullName evidence="10">Plasma membrane fusion protein PRM1</fullName>
    </recommendedName>
</protein>
<dbReference type="GO" id="GO:0043332">
    <property type="term" value="C:mating projection tip"/>
    <property type="evidence" value="ECO:0007669"/>
    <property type="project" value="UniProtKB-UniRule"/>
</dbReference>
<evidence type="ECO:0000313" key="12">
    <source>
        <dbReference type="EMBL" id="EHK45487.1"/>
    </source>
</evidence>
<dbReference type="InterPro" id="IPR026777">
    <property type="entry name" value="PRM1"/>
</dbReference>
<dbReference type="HOGENOM" id="CLU_010191_1_0_1"/>
<feature type="compositionally biased region" description="Polar residues" evidence="11">
    <location>
        <begin position="1"/>
        <end position="12"/>
    </location>
</feature>
<dbReference type="PANTHER" id="PTHR31030">
    <property type="entry name" value="PLASMA MEMBRANE FUSION PROTEIN PRM1"/>
    <property type="match status" value="1"/>
</dbReference>
<sequence>MVSSRTGDNLSQFPDVPNTLRTDSSIPSAPQPSIESRADTAPYITPYLSLPARLSQIWINRWTVLLIILLARLIILIAQLRDNIAVAETQALSACTKVEDVGSAMASMPHYLSQGVNELVGMGVEKAVHGMVEMLDLVISGVENIIIFYINFLTATYTCLITALIHGSIEIIANITADATKTYNKLINGTVGEMNTIATSLQNGISNLTSGIEGSIFGDLIPDIPKVNFSKPFNKLLDFQLNTTSFVSGLQLLDKDLPTFEDVQNFTESAISLPFEALRHILDDSYGNYTFNKSAFPLAEKQQMTFCSDNNSLNDIFDHLFKLVAKARVAFIVVISLAAAGVMAPMAWLEIRRWRRQRNHAKLVTQNDQDPMDVVYIVSRPFTATYGLRFTSKLTGKQRILARWCIAYATSPAALFVLSLALSGFLACICQYILLRAVQKETPKLAQEVGQFAENVVETLQNVSQSWADGANGVIGGLNDDINHDLLDYVSNATEAVNNTINVFMDKMEEGLEFVFNDTILLGPIKSVLHCVIGLKIESVQKGLTFVHDHAHVEFPLFPNDTFSGGANSSVAGDSGIDSFLASPSDVTTNEISEAVGHVTKWLHSNLVQEALMSTGIFLTYVIIVLIGVIQTLIGMATSERGRAEGGIRYPSMDDGGGQMRSDAPAERSWAQDPPPPWEPSASSSSSSVGSSGSARDSFHEKFVYGAASPTRPKMTNNPYDYPDEKTGF</sequence>
<dbReference type="EMBL" id="ABDG02000024">
    <property type="protein sequence ID" value="EHK45487.1"/>
    <property type="molecule type" value="Genomic_DNA"/>
</dbReference>
<keyword evidence="6 10" id="KW-0184">Conjugation</keyword>
<evidence type="ECO:0000256" key="6">
    <source>
        <dbReference type="ARBA" id="ARBA00022971"/>
    </source>
</evidence>
<feature type="region of interest" description="Disordered" evidence="11">
    <location>
        <begin position="645"/>
        <end position="729"/>
    </location>
</feature>
<dbReference type="GO" id="GO:0032220">
    <property type="term" value="P:plasma membrane fusion involved in cytogamy"/>
    <property type="evidence" value="ECO:0007669"/>
    <property type="project" value="TreeGrafter"/>
</dbReference>
<comment type="caution">
    <text evidence="10">Lacks conserved residue(s) required for the propagation of feature annotation.</text>
</comment>
<comment type="caution">
    <text evidence="12">The sequence shown here is derived from an EMBL/GenBank/DDBJ whole genome shotgun (WGS) entry which is preliminary data.</text>
</comment>
<dbReference type="PANTHER" id="PTHR31030:SF1">
    <property type="entry name" value="PLASMA MEMBRANE FUSION PROTEIN PRM1"/>
    <property type="match status" value="1"/>
</dbReference>
<organism evidence="12 13">
    <name type="scientific">Hypocrea atroviridis (strain ATCC 20476 / IMI 206040)</name>
    <name type="common">Trichoderma atroviride</name>
    <dbReference type="NCBI Taxonomy" id="452589"/>
    <lineage>
        <taxon>Eukaryota</taxon>
        <taxon>Fungi</taxon>
        <taxon>Dikarya</taxon>
        <taxon>Ascomycota</taxon>
        <taxon>Pezizomycotina</taxon>
        <taxon>Sordariomycetes</taxon>
        <taxon>Hypocreomycetidae</taxon>
        <taxon>Hypocreales</taxon>
        <taxon>Hypocreaceae</taxon>
        <taxon>Trichoderma</taxon>
    </lineage>
</organism>
<feature type="compositionally biased region" description="Low complexity" evidence="11">
    <location>
        <begin position="681"/>
        <end position="695"/>
    </location>
</feature>
<keyword evidence="8 10" id="KW-0472">Membrane</keyword>
<comment type="similarity">
    <text evidence="3 10">Belongs to the PRM1 family.</text>
</comment>
<keyword evidence="7 10" id="KW-1133">Transmembrane helix</keyword>
<evidence type="ECO:0000256" key="11">
    <source>
        <dbReference type="SAM" id="MobiDB-lite"/>
    </source>
</evidence>
<evidence type="ECO:0000256" key="8">
    <source>
        <dbReference type="ARBA" id="ARBA00023136"/>
    </source>
</evidence>
<feature type="compositionally biased region" description="Polar residues" evidence="11">
    <location>
        <begin position="19"/>
        <end position="34"/>
    </location>
</feature>
<proteinExistence type="inferred from homology"/>
<evidence type="ECO:0000313" key="13">
    <source>
        <dbReference type="Proteomes" id="UP000005426"/>
    </source>
</evidence>